<evidence type="ECO:0000256" key="4">
    <source>
        <dbReference type="ARBA" id="ARBA00022692"/>
    </source>
</evidence>
<feature type="transmembrane region" description="Helical" evidence="7">
    <location>
        <begin position="179"/>
        <end position="204"/>
    </location>
</feature>
<keyword evidence="10" id="KW-1185">Reference proteome</keyword>
<organism evidence="9 10">
    <name type="scientific">Vescimonas coprocola</name>
    <dbReference type="NCBI Taxonomy" id="2714355"/>
    <lineage>
        <taxon>Bacteria</taxon>
        <taxon>Bacillati</taxon>
        <taxon>Bacillota</taxon>
        <taxon>Clostridia</taxon>
        <taxon>Eubacteriales</taxon>
        <taxon>Oscillospiraceae</taxon>
        <taxon>Vescimonas</taxon>
    </lineage>
</organism>
<dbReference type="EMBL" id="AP023418">
    <property type="protein sequence ID" value="BCK82638.1"/>
    <property type="molecule type" value="Genomic_DNA"/>
</dbReference>
<dbReference type="AlphaFoldDB" id="A0A810Q2T6"/>
<accession>A0A810Q2T6</accession>
<dbReference type="CDD" id="cd06261">
    <property type="entry name" value="TM_PBP2"/>
    <property type="match status" value="1"/>
</dbReference>
<dbReference type="RefSeq" id="WP_228298398.1">
    <property type="nucleotide sequence ID" value="NZ_AP023418.1"/>
</dbReference>
<keyword evidence="6 7" id="KW-0472">Membrane</keyword>
<feature type="transmembrane region" description="Helical" evidence="7">
    <location>
        <begin position="293"/>
        <end position="315"/>
    </location>
</feature>
<dbReference type="KEGG" id="vcop:MM50RIKEN_24010"/>
<proteinExistence type="inferred from homology"/>
<dbReference type="GO" id="GO:0055085">
    <property type="term" value="P:transmembrane transport"/>
    <property type="evidence" value="ECO:0007669"/>
    <property type="project" value="InterPro"/>
</dbReference>
<dbReference type="PANTHER" id="PTHR30193">
    <property type="entry name" value="ABC TRANSPORTER PERMEASE PROTEIN"/>
    <property type="match status" value="1"/>
</dbReference>
<name>A0A810Q2T6_9FIRM</name>
<gene>
    <name evidence="9" type="ORF">MM50RIKEN_24010</name>
</gene>
<dbReference type="PANTHER" id="PTHR30193:SF37">
    <property type="entry name" value="INNER MEMBRANE ABC TRANSPORTER PERMEASE PROTEIN YCJO"/>
    <property type="match status" value="1"/>
</dbReference>
<evidence type="ECO:0000256" key="7">
    <source>
        <dbReference type="RuleBase" id="RU363032"/>
    </source>
</evidence>
<keyword evidence="2 7" id="KW-0813">Transport</keyword>
<feature type="transmembrane region" description="Helical" evidence="7">
    <location>
        <begin position="131"/>
        <end position="152"/>
    </location>
</feature>
<evidence type="ECO:0000256" key="6">
    <source>
        <dbReference type="ARBA" id="ARBA00023136"/>
    </source>
</evidence>
<dbReference type="InterPro" id="IPR035906">
    <property type="entry name" value="MetI-like_sf"/>
</dbReference>
<evidence type="ECO:0000256" key="5">
    <source>
        <dbReference type="ARBA" id="ARBA00022989"/>
    </source>
</evidence>
<dbReference type="SUPFAM" id="SSF161098">
    <property type="entry name" value="MetI-like"/>
    <property type="match status" value="1"/>
</dbReference>
<comment type="similarity">
    <text evidence="7">Belongs to the binding-protein-dependent transport system permease family.</text>
</comment>
<protein>
    <submittedName>
        <fullName evidence="9">Sugar ABC transporter permease</fullName>
    </submittedName>
</protein>
<feature type="transmembrane region" description="Helical" evidence="7">
    <location>
        <begin position="66"/>
        <end position="85"/>
    </location>
</feature>
<evidence type="ECO:0000313" key="9">
    <source>
        <dbReference type="EMBL" id="BCK82638.1"/>
    </source>
</evidence>
<evidence type="ECO:0000256" key="2">
    <source>
        <dbReference type="ARBA" id="ARBA00022448"/>
    </source>
</evidence>
<feature type="transmembrane region" description="Helical" evidence="7">
    <location>
        <begin position="97"/>
        <end position="119"/>
    </location>
</feature>
<feature type="transmembrane region" description="Helical" evidence="7">
    <location>
        <begin position="33"/>
        <end position="54"/>
    </location>
</feature>
<keyword evidence="4 7" id="KW-0812">Transmembrane</keyword>
<feature type="transmembrane region" description="Helical" evidence="7">
    <location>
        <begin position="256"/>
        <end position="281"/>
    </location>
</feature>
<sequence>MLKDKVRKDPGAAKKRRYQLVEMSDGTLRVRSGWAYAYILPAMALLLLFTVYPLVMVLRTAFYQKYIYITNTGKGFGLSSFAWVLKDSTFWMACKNTAILLLIALPITLILALGIALLINSIKRLQGLFQTIYFLPYVTSTIAIGMAFLWLFHSDYGYINYFLQLFGISPQKWLTDPNLMIVTLSIFSVWNGLAFKILLFLAGLQKINKQVYQAARIDGSSPTKTLFRITLPLLSPTIWMVILVSVIYVARTFNEVYAMFVSYSGGAAGSGNAAITIMYYIYWMFYDQGKVNYAAAAAILFLIAVLLITVVQRVVSKKFVHYV</sequence>
<evidence type="ECO:0000313" key="10">
    <source>
        <dbReference type="Proteomes" id="UP000681035"/>
    </source>
</evidence>
<dbReference type="Pfam" id="PF00528">
    <property type="entry name" value="BPD_transp_1"/>
    <property type="match status" value="1"/>
</dbReference>
<dbReference type="Gene3D" id="1.10.3720.10">
    <property type="entry name" value="MetI-like"/>
    <property type="match status" value="1"/>
</dbReference>
<comment type="subcellular location">
    <subcellularLocation>
        <location evidence="1 7">Cell membrane</location>
        <topology evidence="1 7">Multi-pass membrane protein</topology>
    </subcellularLocation>
</comment>
<feature type="domain" description="ABC transmembrane type-1" evidence="8">
    <location>
        <begin position="94"/>
        <end position="312"/>
    </location>
</feature>
<dbReference type="InterPro" id="IPR000515">
    <property type="entry name" value="MetI-like"/>
</dbReference>
<reference evidence="9" key="1">
    <citation type="submission" date="2020-09" db="EMBL/GenBank/DDBJ databases">
        <title>New species isolated from human feces.</title>
        <authorList>
            <person name="Kitahara M."/>
            <person name="Shigeno Y."/>
            <person name="Shime M."/>
            <person name="Matsumoto Y."/>
            <person name="Nakamura S."/>
            <person name="Motooka D."/>
            <person name="Fukuoka S."/>
            <person name="Nishikawa H."/>
            <person name="Benno Y."/>
        </authorList>
    </citation>
    <scope>NUCLEOTIDE SEQUENCE</scope>
    <source>
        <strain evidence="9">MM50</strain>
    </source>
</reference>
<feature type="transmembrane region" description="Helical" evidence="7">
    <location>
        <begin position="225"/>
        <end position="250"/>
    </location>
</feature>
<evidence type="ECO:0000256" key="3">
    <source>
        <dbReference type="ARBA" id="ARBA00022475"/>
    </source>
</evidence>
<evidence type="ECO:0000256" key="1">
    <source>
        <dbReference type="ARBA" id="ARBA00004651"/>
    </source>
</evidence>
<evidence type="ECO:0000259" key="8">
    <source>
        <dbReference type="PROSITE" id="PS50928"/>
    </source>
</evidence>
<keyword evidence="5 7" id="KW-1133">Transmembrane helix</keyword>
<dbReference type="InterPro" id="IPR051393">
    <property type="entry name" value="ABC_transporter_permease"/>
</dbReference>
<dbReference type="GO" id="GO:0005886">
    <property type="term" value="C:plasma membrane"/>
    <property type="evidence" value="ECO:0007669"/>
    <property type="project" value="UniProtKB-SubCell"/>
</dbReference>
<dbReference type="PROSITE" id="PS50928">
    <property type="entry name" value="ABC_TM1"/>
    <property type="match status" value="1"/>
</dbReference>
<dbReference type="Proteomes" id="UP000681035">
    <property type="component" value="Chromosome"/>
</dbReference>
<keyword evidence="3" id="KW-1003">Cell membrane</keyword>